<dbReference type="NCBIfam" id="NF038403">
    <property type="entry name" value="perm_prefix_1"/>
    <property type="match status" value="1"/>
</dbReference>
<name>A0A2A9CSY4_9ACTN</name>
<keyword evidence="3" id="KW-1185">Reference proteome</keyword>
<keyword evidence="1" id="KW-1133">Transmembrane helix</keyword>
<dbReference type="EMBL" id="PDJC01000001">
    <property type="protein sequence ID" value="PFG17547.1"/>
    <property type="molecule type" value="Genomic_DNA"/>
</dbReference>
<gene>
    <name evidence="2" type="ORF">ATK74_2120</name>
</gene>
<accession>A0A2A9CSY4</accession>
<feature type="transmembrane region" description="Helical" evidence="1">
    <location>
        <begin position="42"/>
        <end position="61"/>
    </location>
</feature>
<proteinExistence type="predicted"/>
<organism evidence="2 3">
    <name type="scientific">Propionicimonas paludicola</name>
    <dbReference type="NCBI Taxonomy" id="185243"/>
    <lineage>
        <taxon>Bacteria</taxon>
        <taxon>Bacillati</taxon>
        <taxon>Actinomycetota</taxon>
        <taxon>Actinomycetes</taxon>
        <taxon>Propionibacteriales</taxon>
        <taxon>Nocardioidaceae</taxon>
        <taxon>Propionicimonas</taxon>
    </lineage>
</organism>
<dbReference type="AlphaFoldDB" id="A0A2A9CSY4"/>
<feature type="transmembrane region" description="Helical" evidence="1">
    <location>
        <begin position="99"/>
        <end position="119"/>
    </location>
</feature>
<comment type="caution">
    <text evidence="2">The sequence shown here is derived from an EMBL/GenBank/DDBJ whole genome shotgun (WGS) entry which is preliminary data.</text>
</comment>
<feature type="transmembrane region" description="Helical" evidence="1">
    <location>
        <begin position="245"/>
        <end position="266"/>
    </location>
</feature>
<protein>
    <submittedName>
        <fullName evidence="2">Uncharacterized protein</fullName>
    </submittedName>
</protein>
<evidence type="ECO:0000313" key="3">
    <source>
        <dbReference type="Proteomes" id="UP000226079"/>
    </source>
</evidence>
<keyword evidence="1" id="KW-0472">Membrane</keyword>
<feature type="transmembrane region" description="Helical" evidence="1">
    <location>
        <begin position="70"/>
        <end position="87"/>
    </location>
</feature>
<dbReference type="PROSITE" id="PS51257">
    <property type="entry name" value="PROKAR_LIPOPROTEIN"/>
    <property type="match status" value="1"/>
</dbReference>
<dbReference type="Proteomes" id="UP000226079">
    <property type="component" value="Unassembled WGS sequence"/>
</dbReference>
<evidence type="ECO:0000313" key="2">
    <source>
        <dbReference type="EMBL" id="PFG17547.1"/>
    </source>
</evidence>
<keyword evidence="1" id="KW-0812">Transmembrane</keyword>
<reference evidence="2 3" key="1">
    <citation type="submission" date="2017-10" db="EMBL/GenBank/DDBJ databases">
        <title>Sequencing the genomes of 1000 actinobacteria strains.</title>
        <authorList>
            <person name="Klenk H.-P."/>
        </authorList>
    </citation>
    <scope>NUCLEOTIDE SEQUENCE [LARGE SCALE GENOMIC DNA]</scope>
    <source>
        <strain evidence="2 3">DSM 15597</strain>
    </source>
</reference>
<feature type="transmembrane region" description="Helical" evidence="1">
    <location>
        <begin position="213"/>
        <end position="239"/>
    </location>
</feature>
<dbReference type="RefSeq" id="WP_143483632.1">
    <property type="nucleotide sequence ID" value="NZ_PDJC01000001.1"/>
</dbReference>
<dbReference type="InterPro" id="IPR047928">
    <property type="entry name" value="Perm_prefix_1"/>
</dbReference>
<sequence>MTKSKTPLRWLYLVAAALISCIRVLPVPLGTKSIWAEAATALGLSWVFEPLALVALGVVLGRRHGWDHRTAFGICLTSLVAIVATRIGPGEPQQLISEYSITILATLPLTCASVFLGLATGASLRRAPDPVAGLKSPELPGLRSFTTIATATINDPRERADAVTELYQHATSRHEELVTAGAEPHAAMTQTLAELGDPVELSRELARAHRQPVTAAAIGGILLVGLVFAGLLLAAVIAYLSQEPIAMILVTVVAVLGTSAILISALRRKP</sequence>
<evidence type="ECO:0000256" key="1">
    <source>
        <dbReference type="SAM" id="Phobius"/>
    </source>
</evidence>